<dbReference type="SUPFAM" id="SSF53474">
    <property type="entry name" value="alpha/beta-Hydrolases"/>
    <property type="match status" value="1"/>
</dbReference>
<keyword evidence="2" id="KW-0378">Hydrolase</keyword>
<organism evidence="2 3">
    <name type="scientific">Mycena sanguinolenta</name>
    <dbReference type="NCBI Taxonomy" id="230812"/>
    <lineage>
        <taxon>Eukaryota</taxon>
        <taxon>Fungi</taxon>
        <taxon>Dikarya</taxon>
        <taxon>Basidiomycota</taxon>
        <taxon>Agaricomycotina</taxon>
        <taxon>Agaricomycetes</taxon>
        <taxon>Agaricomycetidae</taxon>
        <taxon>Agaricales</taxon>
        <taxon>Marasmiineae</taxon>
        <taxon>Mycenaceae</taxon>
        <taxon>Mycena</taxon>
    </lineage>
</organism>
<dbReference type="PANTHER" id="PTHR37017:SF11">
    <property type="entry name" value="ESTERASE_LIPASE_THIOESTERASE DOMAIN-CONTAINING PROTEIN"/>
    <property type="match status" value="1"/>
</dbReference>
<dbReference type="Gene3D" id="3.40.50.1820">
    <property type="entry name" value="alpha/beta hydrolase"/>
    <property type="match status" value="1"/>
</dbReference>
<dbReference type="GO" id="GO:0016787">
    <property type="term" value="F:hydrolase activity"/>
    <property type="evidence" value="ECO:0007669"/>
    <property type="project" value="UniProtKB-KW"/>
</dbReference>
<keyword evidence="3" id="KW-1185">Reference proteome</keyword>
<evidence type="ECO:0000259" key="1">
    <source>
        <dbReference type="Pfam" id="PF12697"/>
    </source>
</evidence>
<accession>A0A8H6XU11</accession>
<dbReference type="EMBL" id="JACAZH010000019">
    <property type="protein sequence ID" value="KAF7346401.1"/>
    <property type="molecule type" value="Genomic_DNA"/>
</dbReference>
<protein>
    <submittedName>
        <fullName evidence="2">AB hydrolase-1 domain-containing protein</fullName>
    </submittedName>
</protein>
<evidence type="ECO:0000313" key="2">
    <source>
        <dbReference type="EMBL" id="KAF7346401.1"/>
    </source>
</evidence>
<dbReference type="OrthoDB" id="1263307at2759"/>
<evidence type="ECO:0000313" key="3">
    <source>
        <dbReference type="Proteomes" id="UP000623467"/>
    </source>
</evidence>
<feature type="domain" description="AB hydrolase-1" evidence="1">
    <location>
        <begin position="85"/>
        <end position="173"/>
    </location>
</feature>
<dbReference type="Proteomes" id="UP000623467">
    <property type="component" value="Unassembled WGS sequence"/>
</dbReference>
<sequence>MPTLQTFAVYSKICQCVNGLERSARAKAGQKGGIIKLIFLSAILTQEGESMLQVSGEVGIMSMPWMEMDSVSSTFSPNSLAVDILYHDLPDDQAQYWASKLERMSGYVAIAPVSDVCWNADIPKVYIFCKTDRVIPFQEQQRIVERVQCSPRDWETYEMDCGHCPFLSHLEELTEILTKQ</sequence>
<dbReference type="InterPro" id="IPR052897">
    <property type="entry name" value="Sec-Metab_Biosynth_Hydrolase"/>
</dbReference>
<dbReference type="Pfam" id="PF12697">
    <property type="entry name" value="Abhydrolase_6"/>
    <property type="match status" value="1"/>
</dbReference>
<dbReference type="InterPro" id="IPR000073">
    <property type="entry name" value="AB_hydrolase_1"/>
</dbReference>
<comment type="caution">
    <text evidence="2">The sequence shown here is derived from an EMBL/GenBank/DDBJ whole genome shotgun (WGS) entry which is preliminary data.</text>
</comment>
<name>A0A8H6XU11_9AGAR</name>
<proteinExistence type="predicted"/>
<dbReference type="AlphaFoldDB" id="A0A8H6XU11"/>
<dbReference type="PANTHER" id="PTHR37017">
    <property type="entry name" value="AB HYDROLASE-1 DOMAIN-CONTAINING PROTEIN-RELATED"/>
    <property type="match status" value="1"/>
</dbReference>
<reference evidence="2" key="1">
    <citation type="submission" date="2020-05" db="EMBL/GenBank/DDBJ databases">
        <title>Mycena genomes resolve the evolution of fungal bioluminescence.</title>
        <authorList>
            <person name="Tsai I.J."/>
        </authorList>
    </citation>
    <scope>NUCLEOTIDE SEQUENCE</scope>
    <source>
        <strain evidence="2">160909Yilan</strain>
    </source>
</reference>
<gene>
    <name evidence="2" type="ORF">MSAN_01868000</name>
</gene>
<dbReference type="InterPro" id="IPR029058">
    <property type="entry name" value="AB_hydrolase_fold"/>
</dbReference>